<dbReference type="EMBL" id="LCWF01000013">
    <property type="protein sequence ID" value="KKY28440.1"/>
    <property type="molecule type" value="Genomic_DNA"/>
</dbReference>
<sequence>MAGREISNAILSFLRLGRTCVIITTVPNSGVGQWPKEYVALSYVWGDREQVYAPTGEEYAALAEKGALSNLRLSTTIHDAILSVQRLGLRYLWADALCIRQHDASDKDEQIAQMGFVYQSAMFTIIAASGHDCDAGLPGVRPRTRFKEQKFVQAGDITLVSSIQYPGDKIVTAETSKWTRRAWTFQEELLSPRQLIFTDEQIWWRCSCATWCEASQLETTDTVGFFLTGQAVAPRLDQRYAKLTPDRYFDLVTNYARRQLSYPSDALNAFAGILSMLTEYSHERFLWGLMTSTFERQLYWVGKAKPRASPEHGYFPTWSWVGWEGEVSFRHYRTYNPSITCYVLQRDNNELKWVPISNSTTTSTSTTIPPNKLLPRFHILLHTTLATFYLTPQGRLTLPHLPARPSYSKTGLHLGSKPDYGYLVPSLDGPELCEKGWRECILLGKKPKESQWDVDHMVVMLVERRDDGIAYRLGMADLCREVWELAERREERIVLG</sequence>
<dbReference type="InterPro" id="IPR010730">
    <property type="entry name" value="HET"/>
</dbReference>
<dbReference type="Proteomes" id="UP000053317">
    <property type="component" value="Unassembled WGS sequence"/>
</dbReference>
<dbReference type="PANTHER" id="PTHR33112:SF12">
    <property type="entry name" value="HETEROKARYON INCOMPATIBILITY DOMAIN-CONTAINING PROTEIN"/>
    <property type="match status" value="1"/>
</dbReference>
<evidence type="ECO:0000259" key="1">
    <source>
        <dbReference type="Pfam" id="PF06985"/>
    </source>
</evidence>
<accession>A0A0G2HJB3</accession>
<evidence type="ECO:0000313" key="2">
    <source>
        <dbReference type="EMBL" id="KKY28440.1"/>
    </source>
</evidence>
<comment type="caution">
    <text evidence="2">The sequence shown here is derived from an EMBL/GenBank/DDBJ whole genome shotgun (WGS) entry which is preliminary data.</text>
</comment>
<evidence type="ECO:0000313" key="3">
    <source>
        <dbReference type="Proteomes" id="UP000053317"/>
    </source>
</evidence>
<dbReference type="OrthoDB" id="405906at2759"/>
<name>A0A0G2HJB3_PHACM</name>
<dbReference type="Pfam" id="PF06985">
    <property type="entry name" value="HET"/>
    <property type="match status" value="1"/>
</dbReference>
<organism evidence="2 3">
    <name type="scientific">Phaeomoniella chlamydospora</name>
    <name type="common">Phaeoacremonium chlamydosporum</name>
    <dbReference type="NCBI Taxonomy" id="158046"/>
    <lineage>
        <taxon>Eukaryota</taxon>
        <taxon>Fungi</taxon>
        <taxon>Dikarya</taxon>
        <taxon>Ascomycota</taxon>
        <taxon>Pezizomycotina</taxon>
        <taxon>Eurotiomycetes</taxon>
        <taxon>Chaetothyriomycetidae</taxon>
        <taxon>Phaeomoniellales</taxon>
        <taxon>Phaeomoniellaceae</taxon>
        <taxon>Phaeomoniella</taxon>
    </lineage>
</organism>
<keyword evidence="3" id="KW-1185">Reference proteome</keyword>
<gene>
    <name evidence="2" type="ORF">UCRPC4_g00607</name>
</gene>
<dbReference type="PANTHER" id="PTHR33112">
    <property type="entry name" value="DOMAIN PROTEIN, PUTATIVE-RELATED"/>
    <property type="match status" value="1"/>
</dbReference>
<reference evidence="2 3" key="2">
    <citation type="submission" date="2015-05" db="EMBL/GenBank/DDBJ databases">
        <authorList>
            <person name="Morales-Cruz A."/>
            <person name="Amrine K.C."/>
            <person name="Cantu D."/>
        </authorList>
    </citation>
    <scope>NUCLEOTIDE SEQUENCE [LARGE SCALE GENOMIC DNA]</scope>
    <source>
        <strain evidence="2">UCRPC4</strain>
    </source>
</reference>
<reference evidence="2 3" key="1">
    <citation type="submission" date="2015-05" db="EMBL/GenBank/DDBJ databases">
        <title>Distinctive expansion of gene families associated with plant cell wall degradation and secondary metabolism in the genomes of grapevine trunk pathogens.</title>
        <authorList>
            <person name="Lawrence D.P."/>
            <person name="Travadon R."/>
            <person name="Rolshausen P.E."/>
            <person name="Baumgartner K."/>
        </authorList>
    </citation>
    <scope>NUCLEOTIDE SEQUENCE [LARGE SCALE GENOMIC DNA]</scope>
    <source>
        <strain evidence="2">UCRPC4</strain>
    </source>
</reference>
<proteinExistence type="predicted"/>
<protein>
    <submittedName>
        <fullName evidence="2">Putative heterokaryon incompatibility</fullName>
    </submittedName>
</protein>
<dbReference type="AlphaFoldDB" id="A0A0G2HJB3"/>
<feature type="domain" description="Heterokaryon incompatibility" evidence="1">
    <location>
        <begin position="38"/>
        <end position="187"/>
    </location>
</feature>